<dbReference type="Proteomes" id="UP000002009">
    <property type="component" value="Chromosome 6"/>
</dbReference>
<evidence type="ECO:0000313" key="2">
    <source>
        <dbReference type="Proteomes" id="UP000002009"/>
    </source>
</evidence>
<dbReference type="GeneID" id="8244363"/>
<dbReference type="RefSeq" id="XP_002502725.1">
    <property type="nucleotide sequence ID" value="XM_002502679.1"/>
</dbReference>
<reference evidence="1 2" key="1">
    <citation type="journal article" date="2009" name="Science">
        <title>Green evolution and dynamic adaptations revealed by genomes of the marine picoeukaryotes Micromonas.</title>
        <authorList>
            <person name="Worden A.Z."/>
            <person name="Lee J.H."/>
            <person name="Mock T."/>
            <person name="Rouze P."/>
            <person name="Simmons M.P."/>
            <person name="Aerts A.L."/>
            <person name="Allen A.E."/>
            <person name="Cuvelier M.L."/>
            <person name="Derelle E."/>
            <person name="Everett M.V."/>
            <person name="Foulon E."/>
            <person name="Grimwood J."/>
            <person name="Gundlach H."/>
            <person name="Henrissat B."/>
            <person name="Napoli C."/>
            <person name="McDonald S.M."/>
            <person name="Parker M.S."/>
            <person name="Rombauts S."/>
            <person name="Salamov A."/>
            <person name="Von Dassow P."/>
            <person name="Badger J.H."/>
            <person name="Coutinho P.M."/>
            <person name="Demir E."/>
            <person name="Dubchak I."/>
            <person name="Gentemann C."/>
            <person name="Eikrem W."/>
            <person name="Gready J.E."/>
            <person name="John U."/>
            <person name="Lanier W."/>
            <person name="Lindquist E.A."/>
            <person name="Lucas S."/>
            <person name="Mayer K.F."/>
            <person name="Moreau H."/>
            <person name="Not F."/>
            <person name="Otillar R."/>
            <person name="Panaud O."/>
            <person name="Pangilinan J."/>
            <person name="Paulsen I."/>
            <person name="Piegu B."/>
            <person name="Poliakov A."/>
            <person name="Robbens S."/>
            <person name="Schmutz J."/>
            <person name="Toulza E."/>
            <person name="Wyss T."/>
            <person name="Zelensky A."/>
            <person name="Zhou K."/>
            <person name="Armbrust E.V."/>
            <person name="Bhattacharya D."/>
            <person name="Goodenough U.W."/>
            <person name="Van de Peer Y."/>
            <person name="Grigoriev I.V."/>
        </authorList>
    </citation>
    <scope>NUCLEOTIDE SEQUENCE [LARGE SCALE GENOMIC DNA]</scope>
    <source>
        <strain evidence="2">RCC299 / NOUM17</strain>
    </source>
</reference>
<protein>
    <submittedName>
        <fullName evidence="1">Uncharacterized protein</fullName>
    </submittedName>
</protein>
<evidence type="ECO:0000313" key="1">
    <source>
        <dbReference type="EMBL" id="ACO63983.1"/>
    </source>
</evidence>
<accession>C1E7H5</accession>
<sequence length="176" mass="19755">MIVALDGYHRLPRIRHVIADQSQVSSVFNLEYMSIELKQRLPKFLFVLMKDIRRRHIADSRVCGIRFRVCGIPLPSIIFHLLHLPSSIFLWCSSSSSSAVRSITSGTFLVEGFSTTSSAPISTCSNFARSAFSVSALRLMNARQLAWMRSAAAFSTFFRSNLFASALPRNHARTLV</sequence>
<dbReference type="AlphaFoldDB" id="C1E7H5"/>
<proteinExistence type="predicted"/>
<gene>
    <name evidence="1" type="ORF">MICPUN_59014</name>
</gene>
<dbReference type="EMBL" id="CP001327">
    <property type="protein sequence ID" value="ACO63983.1"/>
    <property type="molecule type" value="Genomic_DNA"/>
</dbReference>
<dbReference type="InParanoid" id="C1E7H5"/>
<dbReference type="KEGG" id="mis:MICPUN_59014"/>
<organism evidence="1 2">
    <name type="scientific">Micromonas commoda (strain RCC299 / NOUM17 / CCMP2709)</name>
    <name type="common">Picoplanktonic green alga</name>
    <dbReference type="NCBI Taxonomy" id="296587"/>
    <lineage>
        <taxon>Eukaryota</taxon>
        <taxon>Viridiplantae</taxon>
        <taxon>Chlorophyta</taxon>
        <taxon>Mamiellophyceae</taxon>
        <taxon>Mamiellales</taxon>
        <taxon>Mamiellaceae</taxon>
        <taxon>Micromonas</taxon>
    </lineage>
</organism>
<name>C1E7H5_MICCC</name>
<keyword evidence="2" id="KW-1185">Reference proteome</keyword>